<evidence type="ECO:0000313" key="3">
    <source>
        <dbReference type="Proteomes" id="UP000237061"/>
    </source>
</evidence>
<dbReference type="InterPro" id="IPR041657">
    <property type="entry name" value="HTH_17"/>
</dbReference>
<dbReference type="RefSeq" id="WP_103464031.1">
    <property type="nucleotide sequence ID" value="NZ_PPXC01000001.1"/>
</dbReference>
<organism evidence="2 3">
    <name type="scientific">Arthrobacter glacialis</name>
    <dbReference type="NCBI Taxonomy" id="1664"/>
    <lineage>
        <taxon>Bacteria</taxon>
        <taxon>Bacillati</taxon>
        <taxon>Actinomycetota</taxon>
        <taxon>Actinomycetes</taxon>
        <taxon>Micrococcales</taxon>
        <taxon>Micrococcaceae</taxon>
        <taxon>Arthrobacter</taxon>
    </lineage>
</organism>
<proteinExistence type="predicted"/>
<reference evidence="2 3" key="1">
    <citation type="submission" date="2018-01" db="EMBL/GenBank/DDBJ databases">
        <title>Arthrobacter sp. nov., from glaciers in China.</title>
        <authorList>
            <person name="Liu Q."/>
            <person name="Xin Y.-H."/>
        </authorList>
    </citation>
    <scope>NUCLEOTIDE SEQUENCE [LARGE SCALE GENOMIC DNA]</scope>
    <source>
        <strain evidence="2 3">HLT2-12-2</strain>
    </source>
</reference>
<evidence type="ECO:0000259" key="1">
    <source>
        <dbReference type="Pfam" id="PF12728"/>
    </source>
</evidence>
<dbReference type="GO" id="GO:0003677">
    <property type="term" value="F:DNA binding"/>
    <property type="evidence" value="ECO:0007669"/>
    <property type="project" value="UniProtKB-KW"/>
</dbReference>
<dbReference type="Pfam" id="PF12728">
    <property type="entry name" value="HTH_17"/>
    <property type="match status" value="1"/>
</dbReference>
<dbReference type="EMBL" id="PPXC01000001">
    <property type="protein sequence ID" value="POH75375.1"/>
    <property type="molecule type" value="Genomic_DNA"/>
</dbReference>
<sequence>MTASPYTGTDLEVLTPQQTADLLHTTPAALANLRYNGGGVNFVKVGRKVLYRLSDVQDYLDANSFSRTDTRVTK</sequence>
<accession>A0A2S4A1I8</accession>
<feature type="domain" description="Helix-turn-helix" evidence="1">
    <location>
        <begin position="13"/>
        <end position="63"/>
    </location>
</feature>
<evidence type="ECO:0000313" key="2">
    <source>
        <dbReference type="EMBL" id="POH75375.1"/>
    </source>
</evidence>
<name>A0A2S4A1I8_ARTGL</name>
<gene>
    <name evidence="2" type="ORF">CVS27_01880</name>
</gene>
<protein>
    <submittedName>
        <fullName evidence="2">DNA-binding protein</fullName>
    </submittedName>
</protein>
<dbReference type="Proteomes" id="UP000237061">
    <property type="component" value="Unassembled WGS sequence"/>
</dbReference>
<dbReference type="AlphaFoldDB" id="A0A2S4A1I8"/>
<keyword evidence="3" id="KW-1185">Reference proteome</keyword>
<keyword evidence="2" id="KW-0238">DNA-binding</keyword>
<comment type="caution">
    <text evidence="2">The sequence shown here is derived from an EMBL/GenBank/DDBJ whole genome shotgun (WGS) entry which is preliminary data.</text>
</comment>